<protein>
    <submittedName>
        <fullName evidence="2">Uncharacterized protein</fullName>
    </submittedName>
</protein>
<name>A0A3B0SQ10_9ZZZZ</name>
<evidence type="ECO:0000256" key="1">
    <source>
        <dbReference type="SAM" id="Phobius"/>
    </source>
</evidence>
<feature type="transmembrane region" description="Helical" evidence="1">
    <location>
        <begin position="43"/>
        <end position="65"/>
    </location>
</feature>
<keyword evidence="1" id="KW-0812">Transmembrane</keyword>
<dbReference type="EMBL" id="UOEI01000534">
    <property type="protein sequence ID" value="VAW07558.1"/>
    <property type="molecule type" value="Genomic_DNA"/>
</dbReference>
<evidence type="ECO:0000313" key="2">
    <source>
        <dbReference type="EMBL" id="VAW07558.1"/>
    </source>
</evidence>
<reference evidence="2" key="1">
    <citation type="submission" date="2018-06" db="EMBL/GenBank/DDBJ databases">
        <authorList>
            <person name="Zhirakovskaya E."/>
        </authorList>
    </citation>
    <scope>NUCLEOTIDE SEQUENCE</scope>
</reference>
<accession>A0A3B0SQ10</accession>
<proteinExistence type="predicted"/>
<keyword evidence="1" id="KW-1133">Transmembrane helix</keyword>
<dbReference type="AlphaFoldDB" id="A0A3B0SQ10"/>
<keyword evidence="1" id="KW-0472">Membrane</keyword>
<gene>
    <name evidence="2" type="ORF">MNBD_ACTINO01-158</name>
</gene>
<feature type="non-terminal residue" evidence="2">
    <location>
        <position position="1"/>
    </location>
</feature>
<sequence length="201" mass="21758">GVLGLLLMIAAVDVMFAHSVSTEPDNNDGVLTTRGQAQQRGDFVWGAAMIAAGTLMFGIGVTELVRRTPLLEVGQDGISAAIGTTTRDVMIPWSQIESISSAVVRDPFDGGRRERLFLELNEPGEVPREVVGAIWEGRTLSIDAHDWTKPVTEVMLAAQGALDYNRRVEAISQMEPPSLTWEVKVPLGDAGQEPTTEEESE</sequence>
<organism evidence="2">
    <name type="scientific">hydrothermal vent metagenome</name>
    <dbReference type="NCBI Taxonomy" id="652676"/>
    <lineage>
        <taxon>unclassified sequences</taxon>
        <taxon>metagenomes</taxon>
        <taxon>ecological metagenomes</taxon>
    </lineage>
</organism>